<dbReference type="PROSITE" id="PS01274">
    <property type="entry name" value="COA_TRANSF_2"/>
    <property type="match status" value="1"/>
</dbReference>
<dbReference type="Proteomes" id="UP000078437">
    <property type="component" value="Chromosome"/>
</dbReference>
<keyword evidence="8" id="KW-1185">Reference proteome</keyword>
<evidence type="ECO:0000256" key="5">
    <source>
        <dbReference type="ARBA" id="ARBA00081138"/>
    </source>
</evidence>
<dbReference type="SMART" id="SM00882">
    <property type="entry name" value="CoA_trans"/>
    <property type="match status" value="1"/>
</dbReference>
<comment type="similarity">
    <text evidence="1">Belongs to the 3-oxoacid CoA-transferase subunit B family.</text>
</comment>
<evidence type="ECO:0000313" key="7">
    <source>
        <dbReference type="EMBL" id="ANJ27124.1"/>
    </source>
</evidence>
<dbReference type="RefSeq" id="WP_067876685.1">
    <property type="nucleotide sequence ID" value="NZ_CP013979.1"/>
</dbReference>
<comment type="subunit">
    <text evidence="3">Heterodimer of a subunit A and a subunit B.</text>
</comment>
<dbReference type="InterPro" id="IPR012791">
    <property type="entry name" value="3-oxoacid_CoA-transf_B"/>
</dbReference>
<name>A0A191WG16_9MICO</name>
<evidence type="ECO:0000256" key="3">
    <source>
        <dbReference type="ARBA" id="ARBA00065483"/>
    </source>
</evidence>
<keyword evidence="2 7" id="KW-0808">Transferase</keyword>
<evidence type="ECO:0000256" key="2">
    <source>
        <dbReference type="ARBA" id="ARBA00022679"/>
    </source>
</evidence>
<evidence type="ECO:0000256" key="6">
    <source>
        <dbReference type="ARBA" id="ARBA00081146"/>
    </source>
</evidence>
<dbReference type="OrthoDB" id="9778604at2"/>
<dbReference type="KEGG" id="agy:ATC03_10685"/>
<dbReference type="FunFam" id="3.40.1080.10:FF:000001">
    <property type="entry name" value="Succinyl-coa:3-ketoacid-coenzyme a transferase subunit b"/>
    <property type="match status" value="1"/>
</dbReference>
<dbReference type="GO" id="GO:0008410">
    <property type="term" value="F:CoA-transferase activity"/>
    <property type="evidence" value="ECO:0007669"/>
    <property type="project" value="InterPro"/>
</dbReference>
<evidence type="ECO:0000256" key="4">
    <source>
        <dbReference type="ARBA" id="ARBA00072796"/>
    </source>
</evidence>
<dbReference type="InterPro" id="IPR004165">
    <property type="entry name" value="CoA_trans_fam_I"/>
</dbReference>
<proteinExistence type="inferred from homology"/>
<dbReference type="InterPro" id="IPR004164">
    <property type="entry name" value="CoA_transf_AS"/>
</dbReference>
<reference evidence="7 8" key="1">
    <citation type="journal article" date="2016" name="Int. J. Syst. Evol. Microbiol.">
        <title>Agromyces aureus sp. nov., isolated from the rhizosphere of Salix caprea L. grown in a heavy-metal-contaminated soil.</title>
        <authorList>
            <person name="Corretto E."/>
            <person name="Antonielli L."/>
            <person name="Sessitsch A."/>
            <person name="Compant S."/>
            <person name="Gorfer M."/>
            <person name="Kuffner M."/>
            <person name="Brader G."/>
        </authorList>
    </citation>
    <scope>NUCLEOTIDE SEQUENCE [LARGE SCALE GENOMIC DNA]</scope>
    <source>
        <strain evidence="7 8">AR33</strain>
    </source>
</reference>
<dbReference type="InterPro" id="IPR037171">
    <property type="entry name" value="NagB/RpiA_transferase-like"/>
</dbReference>
<sequence>MPLTRDEMAARAARELEDGSYVNLGIGLPTLIPNFLPDDVEVVLHSENGILGVGPYPWEGEADPKLINAGKETVTVLPGASYFDSAASFGMIRGGRITTAVLGAMQVSVGGDIANWAVPGKMVKGMGGAMDLVNGAERVIVVMEHVAKDGSPKIVPQCTLPLTGRSCVDRIITDLAVFDVTDDGLVLVELAPAVTIQQVTDATGAPFTLGPDL</sequence>
<organism evidence="7 8">
    <name type="scientific">Agromyces aureus</name>
    <dbReference type="NCBI Taxonomy" id="453304"/>
    <lineage>
        <taxon>Bacteria</taxon>
        <taxon>Bacillati</taxon>
        <taxon>Actinomycetota</taxon>
        <taxon>Actinomycetes</taxon>
        <taxon>Micrococcales</taxon>
        <taxon>Microbacteriaceae</taxon>
        <taxon>Agromyces</taxon>
    </lineage>
</organism>
<dbReference type="Pfam" id="PF01144">
    <property type="entry name" value="CoA_trans"/>
    <property type="match status" value="1"/>
</dbReference>
<accession>A0A191WG16</accession>
<dbReference type="PANTHER" id="PTHR13707">
    <property type="entry name" value="KETOACID-COENZYME A TRANSFERASE"/>
    <property type="match status" value="1"/>
</dbReference>
<gene>
    <name evidence="7" type="ORF">ATC03_10685</name>
</gene>
<dbReference type="STRING" id="453304.ATC03_10685"/>
<dbReference type="Gene3D" id="3.40.1080.10">
    <property type="entry name" value="Glutaconate Coenzyme A-transferase"/>
    <property type="match status" value="1"/>
</dbReference>
<evidence type="ECO:0000313" key="8">
    <source>
        <dbReference type="Proteomes" id="UP000078437"/>
    </source>
</evidence>
<dbReference type="PANTHER" id="PTHR13707:SF57">
    <property type="entry name" value="SUCCINYL-COA:3-KETOACID COENZYME A TRANSFERASE SUBUNIT B-RELATED"/>
    <property type="match status" value="1"/>
</dbReference>
<dbReference type="NCBIfam" id="TIGR02428">
    <property type="entry name" value="pcaJ_scoB_fam"/>
    <property type="match status" value="1"/>
</dbReference>
<reference evidence="8" key="2">
    <citation type="submission" date="2016-01" db="EMBL/GenBank/DDBJ databases">
        <title>Complete genome sequence of Agromyces aureus AR33T and comparison with related organisms.</title>
        <authorList>
            <person name="Corretto E."/>
            <person name="Antonielli L."/>
            <person name="Sessitsch A."/>
            <person name="Brader G."/>
        </authorList>
    </citation>
    <scope>NUCLEOTIDE SEQUENCE [LARGE SCALE GENOMIC DNA]</scope>
    <source>
        <strain evidence="8">AR33</strain>
    </source>
</reference>
<protein>
    <recommendedName>
        <fullName evidence="4">Probable succinyl-CoA:3-ketoacid coenzyme A transferase subunit B</fullName>
    </recommendedName>
    <alternativeName>
        <fullName evidence="6">OXCT B</fullName>
    </alternativeName>
    <alternativeName>
        <fullName evidence="5">Succinyl-CoA:3-oxoacid CoA-transferase</fullName>
    </alternativeName>
</protein>
<dbReference type="EMBL" id="CP013979">
    <property type="protein sequence ID" value="ANJ27124.1"/>
    <property type="molecule type" value="Genomic_DNA"/>
</dbReference>
<dbReference type="SUPFAM" id="SSF100950">
    <property type="entry name" value="NagB/RpiA/CoA transferase-like"/>
    <property type="match status" value="1"/>
</dbReference>
<evidence type="ECO:0000256" key="1">
    <source>
        <dbReference type="ARBA" id="ARBA00007047"/>
    </source>
</evidence>
<dbReference type="AlphaFoldDB" id="A0A191WG16"/>